<organism evidence="2 3">
    <name type="scientific">Lentzea xinjiangensis</name>
    <dbReference type="NCBI Taxonomy" id="402600"/>
    <lineage>
        <taxon>Bacteria</taxon>
        <taxon>Bacillati</taxon>
        <taxon>Actinomycetota</taxon>
        <taxon>Actinomycetes</taxon>
        <taxon>Pseudonocardiales</taxon>
        <taxon>Pseudonocardiaceae</taxon>
        <taxon>Lentzea</taxon>
    </lineage>
</organism>
<feature type="region of interest" description="Disordered" evidence="1">
    <location>
        <begin position="85"/>
        <end position="109"/>
    </location>
</feature>
<dbReference type="Pfam" id="PF05133">
    <property type="entry name" value="SPP1_portal"/>
    <property type="match status" value="1"/>
</dbReference>
<dbReference type="EMBL" id="FOFR01000018">
    <property type="protein sequence ID" value="SER95411.1"/>
    <property type="molecule type" value="Genomic_DNA"/>
</dbReference>
<evidence type="ECO:0000313" key="2">
    <source>
        <dbReference type="EMBL" id="SER95411.1"/>
    </source>
</evidence>
<reference evidence="3" key="1">
    <citation type="submission" date="2016-10" db="EMBL/GenBank/DDBJ databases">
        <authorList>
            <person name="Varghese N."/>
            <person name="Submissions S."/>
        </authorList>
    </citation>
    <scope>NUCLEOTIDE SEQUENCE [LARGE SCALE GENOMIC DNA]</scope>
    <source>
        <strain evidence="3">CGMCC 4.3525</strain>
    </source>
</reference>
<evidence type="ECO:0000256" key="1">
    <source>
        <dbReference type="SAM" id="MobiDB-lite"/>
    </source>
</evidence>
<dbReference type="STRING" id="402600.SAMN05216188_11863"/>
<sequence>MLIEPGTMWPPPGHWTLRAYWQSHRAWWSGDLTALRTRTPTTAPGGYWARMAYKPGERQVHVPIAADIARTSADLVAGDTPHIDWEDQQAEPAKPADGEAPAKPKKSPVQEAWDGIAQRIGFANKLLEGVETGSAVGGWYLKPAWDERLGKRPLLTIVAGDQALPTFLFGELLAVTFVTELPAPADWTQRRDSTEVWRWLEHHEPGQIRHELWRGTLTHIGSPQPLADHPTTKQFLPVIDTTPIKPGLLVEFVPNNLPNPLDTTVPLGRSDFQGCETLFDALDEAMASWMRDIELAKARILASEDMLTPTAGRGGILGGLFGKGNTTAAKAFDVDAKVFVPLNMPVEDSDGKPVPIQLIQPEIRFEAHERTVLQLIEQIVSRAGYAPQSFGMHVEGQLSGTAMRRRAEKSYRTRDRKRRYLRPALESIAETLMRLNAVLNPGAPVPDGPPTLVWREADQADPLEMAQVIELLTRARAASREVRVRQAHPDWDDTQVQEEVARLAKEDEELNALSPLLGPTEDDHPEDVPPPKPDEE</sequence>
<dbReference type="RefSeq" id="WP_143116333.1">
    <property type="nucleotide sequence ID" value="NZ_FOFR01000018.1"/>
</dbReference>
<dbReference type="Proteomes" id="UP000199352">
    <property type="component" value="Unassembled WGS sequence"/>
</dbReference>
<protein>
    <submittedName>
        <fullName evidence="2">Phage portal protein, SPP1 Gp6-like</fullName>
    </submittedName>
</protein>
<feature type="region of interest" description="Disordered" evidence="1">
    <location>
        <begin position="506"/>
        <end position="536"/>
    </location>
</feature>
<evidence type="ECO:0000313" key="3">
    <source>
        <dbReference type="Proteomes" id="UP000199352"/>
    </source>
</evidence>
<proteinExistence type="predicted"/>
<gene>
    <name evidence="2" type="ORF">SAMN05216188_11863</name>
</gene>
<name>A0A1H9TE32_9PSEU</name>
<keyword evidence="3" id="KW-1185">Reference proteome</keyword>
<dbReference type="AlphaFoldDB" id="A0A1H9TE32"/>
<dbReference type="InterPro" id="IPR021145">
    <property type="entry name" value="Portal_protein_SPP1_Gp6-like"/>
</dbReference>
<dbReference type="OrthoDB" id="3268708at2"/>
<accession>A0A1H9TE32</accession>
<feature type="compositionally biased region" description="Basic and acidic residues" evidence="1">
    <location>
        <begin position="526"/>
        <end position="536"/>
    </location>
</feature>